<dbReference type="Proteomes" id="UP001523550">
    <property type="component" value="Unassembled WGS sequence"/>
</dbReference>
<evidence type="ECO:0000313" key="2">
    <source>
        <dbReference type="EMBL" id="MCP1728383.1"/>
    </source>
</evidence>
<reference evidence="2 3" key="1">
    <citation type="submission" date="2022-03" db="EMBL/GenBank/DDBJ databases">
        <title>Genomic Encyclopedia of Type Strains, Phase III (KMG-III): the genomes of soil and plant-associated and newly described type strains.</title>
        <authorList>
            <person name="Whitman W."/>
        </authorList>
    </citation>
    <scope>NUCLEOTIDE SEQUENCE [LARGE SCALE GENOMIC DNA]</scope>
    <source>
        <strain evidence="2 3">BSker1</strain>
    </source>
</reference>
<keyword evidence="1" id="KW-1133">Transmembrane helix</keyword>
<feature type="transmembrane region" description="Helical" evidence="1">
    <location>
        <begin position="7"/>
        <end position="25"/>
    </location>
</feature>
<feature type="transmembrane region" description="Helical" evidence="1">
    <location>
        <begin position="45"/>
        <end position="63"/>
    </location>
</feature>
<dbReference type="EMBL" id="JALJYF010000002">
    <property type="protein sequence ID" value="MCP1728383.1"/>
    <property type="molecule type" value="Genomic_DNA"/>
</dbReference>
<protein>
    <submittedName>
        <fullName evidence="2">Amino acid transporter</fullName>
    </submittedName>
</protein>
<proteinExistence type="predicted"/>
<gene>
    <name evidence="2" type="ORF">J2T60_002383</name>
</gene>
<keyword evidence="1" id="KW-0472">Membrane</keyword>
<keyword evidence="3" id="KW-1185">Reference proteome</keyword>
<name>A0ABT1GAN3_9GAMM</name>
<organism evidence="2 3">
    <name type="scientific">Natronospira proteinivora</name>
    <dbReference type="NCBI Taxonomy" id="1807133"/>
    <lineage>
        <taxon>Bacteria</taxon>
        <taxon>Pseudomonadati</taxon>
        <taxon>Pseudomonadota</taxon>
        <taxon>Gammaproteobacteria</taxon>
        <taxon>Natronospirales</taxon>
        <taxon>Natronospiraceae</taxon>
        <taxon>Natronospira</taxon>
    </lineage>
</organism>
<accession>A0ABT1GAN3</accession>
<comment type="caution">
    <text evidence="2">The sequence shown here is derived from an EMBL/GenBank/DDBJ whole genome shotgun (WGS) entry which is preliminary data.</text>
</comment>
<sequence length="65" mass="7243">MTDNLSTIELVLIGALVIAVLFWFSRGLGNLFQESREAPKDWVGLLLPLAAVVAFVLFMMMMVSR</sequence>
<keyword evidence="1" id="KW-0812">Transmembrane</keyword>
<evidence type="ECO:0000256" key="1">
    <source>
        <dbReference type="SAM" id="Phobius"/>
    </source>
</evidence>
<dbReference type="RefSeq" id="WP_253450414.1">
    <property type="nucleotide sequence ID" value="NZ_JALJYF010000002.1"/>
</dbReference>
<evidence type="ECO:0000313" key="3">
    <source>
        <dbReference type="Proteomes" id="UP001523550"/>
    </source>
</evidence>